<comment type="subcellular location">
    <subcellularLocation>
        <location evidence="1">Cell membrane</location>
        <topology evidence="1">Single-pass type I membrane protein</topology>
    </subcellularLocation>
</comment>
<evidence type="ECO:0000256" key="14">
    <source>
        <dbReference type="ARBA" id="ARBA00030941"/>
    </source>
</evidence>
<dbReference type="PANTHER" id="PTHR10035">
    <property type="entry name" value="T-CELL SURFACE GLYCOPROTEIN CD3 ZETA CHAIN"/>
    <property type="match status" value="1"/>
</dbReference>
<dbReference type="Pfam" id="PF11628">
    <property type="entry name" value="TCR_zetazeta"/>
    <property type="match status" value="1"/>
</dbReference>
<dbReference type="GO" id="GO:0050852">
    <property type="term" value="P:T cell receptor signaling pathway"/>
    <property type="evidence" value="ECO:0007669"/>
    <property type="project" value="TreeGrafter"/>
</dbReference>
<keyword evidence="12 17" id="KW-0472">Membrane</keyword>
<evidence type="ECO:0000256" key="15">
    <source>
        <dbReference type="ARBA" id="ARBA00045360"/>
    </source>
</evidence>
<dbReference type="Proteomes" id="UP000437017">
    <property type="component" value="Unassembled WGS sequence"/>
</dbReference>
<evidence type="ECO:0000256" key="9">
    <source>
        <dbReference type="ARBA" id="ARBA00022859"/>
    </source>
</evidence>
<proteinExistence type="inferred from homology"/>
<accession>A0A643CFY9</accession>
<keyword evidence="10 17" id="KW-1133">Transmembrane helix</keyword>
<keyword evidence="6 17" id="KW-0812">Transmembrane</keyword>
<dbReference type="SMART" id="SM00077">
    <property type="entry name" value="ITAM"/>
    <property type="match status" value="3"/>
</dbReference>
<reference evidence="18 19" key="1">
    <citation type="journal article" date="2019" name="PLoS ONE">
        <title>Genomic analyses reveal an absence of contemporary introgressive admixture between fin whales and blue whales, despite known hybrids.</title>
        <authorList>
            <person name="Westbury M.V."/>
            <person name="Petersen B."/>
            <person name="Lorenzen E.D."/>
        </authorList>
    </citation>
    <scope>NUCLEOTIDE SEQUENCE [LARGE SCALE GENOMIC DNA]</scope>
    <source>
        <strain evidence="18">FinWhale-01</strain>
    </source>
</reference>
<comment type="similarity">
    <text evidence="2">Belongs to the CD3Z/FCER1G family.</text>
</comment>
<dbReference type="InterPro" id="IPR024128">
    <property type="entry name" value="T-cell_CD3_zeta"/>
</dbReference>
<feature type="region of interest" description="Disordered" evidence="16">
    <location>
        <begin position="285"/>
        <end position="306"/>
    </location>
</feature>
<evidence type="ECO:0000256" key="8">
    <source>
        <dbReference type="ARBA" id="ARBA00022737"/>
    </source>
</evidence>
<keyword evidence="8" id="KW-0677">Repeat</keyword>
<keyword evidence="9" id="KW-0391">Immunity</keyword>
<comment type="function">
    <text evidence="15">Part of the TCR-CD3 complex present on T-lymphocyte cell surface that plays an essential role in adaptive immune response. When antigen presenting cells (APCs) activate T-cell receptor (TCR), TCR-mediated signals are transmitted across the cell membrane by the CD3 chains CD3D, CD3E, CD3G and CD3Z. All CD3 chains contain immunoreceptor tyrosine-based activation motifs (ITAMs) in their cytoplasmic domain. Upon TCR engagement, these motifs become phosphorylated by Src family protein tyrosine kinases LCK and FYN, resulting in the activation of downstream signaling pathways. CD3Z ITAMs phosphorylation creates multiple docking sites for the protein kinase ZAP70 leading to ZAP70 phosphorylation and its conversion into a catalytically active enzyme. Plays an important role in intrathymic T-cell differentiation. Additionally, participates in the activity-dependent synapse formation of retinal ganglion cells (RGCs) in both the retina and dorsal lateral geniculate nucleus (dLGN).</text>
</comment>
<evidence type="ECO:0000256" key="1">
    <source>
        <dbReference type="ARBA" id="ARBA00004251"/>
    </source>
</evidence>
<keyword evidence="5" id="KW-0597">Phosphoprotein</keyword>
<comment type="caution">
    <text evidence="18">The sequence shown here is derived from an EMBL/GenBank/DDBJ whole genome shotgun (WGS) entry which is preliminary data.</text>
</comment>
<dbReference type="OrthoDB" id="9941225at2759"/>
<keyword evidence="7" id="KW-0732">Signal</keyword>
<dbReference type="GO" id="GO:0004888">
    <property type="term" value="F:transmembrane signaling receptor activity"/>
    <property type="evidence" value="ECO:0007669"/>
    <property type="project" value="InterPro"/>
</dbReference>
<keyword evidence="19" id="KW-1185">Reference proteome</keyword>
<dbReference type="InterPro" id="IPR021663">
    <property type="entry name" value="CD3_zeta/IgE_Fc_rcpt_gamma"/>
</dbReference>
<dbReference type="AlphaFoldDB" id="A0A643CFY9"/>
<evidence type="ECO:0000256" key="3">
    <source>
        <dbReference type="ARBA" id="ARBA00020448"/>
    </source>
</evidence>
<evidence type="ECO:0000256" key="7">
    <source>
        <dbReference type="ARBA" id="ARBA00022729"/>
    </source>
</evidence>
<keyword evidence="11" id="KW-1064">Adaptive immunity</keyword>
<evidence type="ECO:0000256" key="4">
    <source>
        <dbReference type="ARBA" id="ARBA00022475"/>
    </source>
</evidence>
<dbReference type="GO" id="GO:0042105">
    <property type="term" value="C:alpha-beta T cell receptor complex"/>
    <property type="evidence" value="ECO:0007669"/>
    <property type="project" value="TreeGrafter"/>
</dbReference>
<dbReference type="PANTHER" id="PTHR10035:SF3">
    <property type="entry name" value="T-CELL SURFACE GLYCOPROTEIN CD3 ZETA CHAIN"/>
    <property type="match status" value="1"/>
</dbReference>
<feature type="transmembrane region" description="Helical" evidence="17">
    <location>
        <begin position="193"/>
        <end position="211"/>
    </location>
</feature>
<protein>
    <recommendedName>
        <fullName evidence="3">T-cell surface glycoprotein CD3 zeta chain</fullName>
    </recommendedName>
    <alternativeName>
        <fullName evidence="14">T-cell receptor T3 zeta chain</fullName>
    </alternativeName>
</protein>
<evidence type="ECO:0000256" key="11">
    <source>
        <dbReference type="ARBA" id="ARBA00023130"/>
    </source>
</evidence>
<evidence type="ECO:0000256" key="6">
    <source>
        <dbReference type="ARBA" id="ARBA00022692"/>
    </source>
</evidence>
<keyword evidence="13" id="KW-0675">Receptor</keyword>
<dbReference type="GO" id="GO:0002250">
    <property type="term" value="P:adaptive immune response"/>
    <property type="evidence" value="ECO:0007669"/>
    <property type="project" value="UniProtKB-KW"/>
</dbReference>
<dbReference type="Pfam" id="PF02189">
    <property type="entry name" value="ITAM"/>
    <property type="match status" value="2"/>
</dbReference>
<evidence type="ECO:0000256" key="10">
    <source>
        <dbReference type="ARBA" id="ARBA00022989"/>
    </source>
</evidence>
<feature type="non-terminal residue" evidence="18">
    <location>
        <position position="1"/>
    </location>
</feature>
<dbReference type="PROSITE" id="PS51055">
    <property type="entry name" value="ITAM_1"/>
    <property type="match status" value="2"/>
</dbReference>
<evidence type="ECO:0000256" key="2">
    <source>
        <dbReference type="ARBA" id="ARBA00007280"/>
    </source>
</evidence>
<keyword evidence="4" id="KW-1003">Cell membrane</keyword>
<evidence type="ECO:0000256" key="13">
    <source>
        <dbReference type="ARBA" id="ARBA00023170"/>
    </source>
</evidence>
<evidence type="ECO:0000256" key="16">
    <source>
        <dbReference type="SAM" id="MobiDB-lite"/>
    </source>
</evidence>
<dbReference type="EMBL" id="SGJD01001709">
    <property type="protein sequence ID" value="KAB0398715.1"/>
    <property type="molecule type" value="Genomic_DNA"/>
</dbReference>
<evidence type="ECO:0000256" key="12">
    <source>
        <dbReference type="ARBA" id="ARBA00023136"/>
    </source>
</evidence>
<dbReference type="InterPro" id="IPR003110">
    <property type="entry name" value="Phos_immunorcpt_sig_ITAM"/>
</dbReference>
<evidence type="ECO:0000313" key="19">
    <source>
        <dbReference type="Proteomes" id="UP000437017"/>
    </source>
</evidence>
<gene>
    <name evidence="18" type="ORF">E2I00_009134</name>
</gene>
<evidence type="ECO:0000313" key="18">
    <source>
        <dbReference type="EMBL" id="KAB0398715.1"/>
    </source>
</evidence>
<sequence length="325" mass="35023">LIMLSAHFTSAYLVDDSVMTGGLGNTWNPGSRFSQALASRSGTKFVVGIAVSMLAGNLLAMSKHKLQAGSPFVPSVLISDPLREVPEYAGPALLKLQPAFPSGDIRVVLCPGVTGITSKSPLSQPGHLAHDVVLQAAMGGRPGPGRDCGRGTAASLIPGRGGLRRLLRPVLHLSCAHIPAAQSFGLLDPKLCYLLDGILFIYGVIVTALFLRAKFSRSADVPAYQQGQNQVYNELNLGRREEYDVLDRRGGLDPEMGGKPRKKNPHEVVYNELRKDKMAEAYSELGVKGENQRRRGKGHDGLYQGLSTATKDTYAALRMQDLPPR</sequence>
<name>A0A643CFY9_BALPH</name>
<evidence type="ECO:0000256" key="17">
    <source>
        <dbReference type="SAM" id="Phobius"/>
    </source>
</evidence>
<organism evidence="18 19">
    <name type="scientific">Balaenoptera physalus</name>
    <name type="common">Fin whale</name>
    <name type="synonym">Balaena physalus</name>
    <dbReference type="NCBI Taxonomy" id="9770"/>
    <lineage>
        <taxon>Eukaryota</taxon>
        <taxon>Metazoa</taxon>
        <taxon>Chordata</taxon>
        <taxon>Craniata</taxon>
        <taxon>Vertebrata</taxon>
        <taxon>Euteleostomi</taxon>
        <taxon>Mammalia</taxon>
        <taxon>Eutheria</taxon>
        <taxon>Laurasiatheria</taxon>
        <taxon>Artiodactyla</taxon>
        <taxon>Whippomorpha</taxon>
        <taxon>Cetacea</taxon>
        <taxon>Mysticeti</taxon>
        <taxon>Balaenopteridae</taxon>
        <taxon>Balaenoptera</taxon>
    </lineage>
</organism>
<evidence type="ECO:0000256" key="5">
    <source>
        <dbReference type="ARBA" id="ARBA00022553"/>
    </source>
</evidence>